<accession>A0A6J4L1C1</accession>
<dbReference type="EMBL" id="CADCUA010000318">
    <property type="protein sequence ID" value="CAA9320249.1"/>
    <property type="molecule type" value="Genomic_DNA"/>
</dbReference>
<gene>
    <name evidence="1" type="ORF">AVDCRST_MAG71-1230</name>
</gene>
<protein>
    <submittedName>
        <fullName evidence="1">Uncharacterized protein</fullName>
    </submittedName>
</protein>
<proteinExistence type="predicted"/>
<reference evidence="1" key="1">
    <citation type="submission" date="2020-02" db="EMBL/GenBank/DDBJ databases">
        <authorList>
            <person name="Meier V. D."/>
        </authorList>
    </citation>
    <scope>NUCLEOTIDE SEQUENCE</scope>
    <source>
        <strain evidence="1">AVDCRST_MAG71</strain>
    </source>
</reference>
<name>A0A6J4L1C1_9GAMM</name>
<evidence type="ECO:0000313" key="1">
    <source>
        <dbReference type="EMBL" id="CAA9320249.1"/>
    </source>
</evidence>
<sequence>MRLNVYVRSDDALVVFPDLFKPPAGLESECPLRMAGWIDAERVPLSDALVEQMVSTGYGVASGRDAVIFRSALLEGEDIAASV</sequence>
<organism evidence="1">
    <name type="scientific">uncultured Lysobacter sp</name>
    <dbReference type="NCBI Taxonomy" id="271060"/>
    <lineage>
        <taxon>Bacteria</taxon>
        <taxon>Pseudomonadati</taxon>
        <taxon>Pseudomonadota</taxon>
        <taxon>Gammaproteobacteria</taxon>
        <taxon>Lysobacterales</taxon>
        <taxon>Lysobacteraceae</taxon>
        <taxon>Lysobacter</taxon>
        <taxon>environmental samples</taxon>
    </lineage>
</organism>
<dbReference type="AlphaFoldDB" id="A0A6J4L1C1"/>